<dbReference type="Proteomes" id="UP000243579">
    <property type="component" value="Unassembled WGS sequence"/>
</dbReference>
<dbReference type="SUPFAM" id="SSF53335">
    <property type="entry name" value="S-adenosyl-L-methionine-dependent methyltransferases"/>
    <property type="match status" value="1"/>
</dbReference>
<dbReference type="GO" id="GO:0032259">
    <property type="term" value="P:methylation"/>
    <property type="evidence" value="ECO:0007669"/>
    <property type="project" value="UniProtKB-KW"/>
</dbReference>
<keyword evidence="2" id="KW-0489">Methyltransferase</keyword>
<comment type="similarity">
    <text evidence="1">Belongs to the methyltransferase superfamily.</text>
</comment>
<dbReference type="InterPro" id="IPR011990">
    <property type="entry name" value="TPR-like_helical_dom_sf"/>
</dbReference>
<accession>A0A1V9ZTW5</accession>
<dbReference type="InterPro" id="IPR013216">
    <property type="entry name" value="Methyltransf_11"/>
</dbReference>
<feature type="domain" description="Methyltransferase type 11" evidence="4">
    <location>
        <begin position="312"/>
        <end position="405"/>
    </location>
</feature>
<name>A0A1V9ZTW5_ACHHY</name>
<comment type="caution">
    <text evidence="5">The sequence shown here is derived from an EMBL/GenBank/DDBJ whole genome shotgun (WGS) entry which is preliminary data.</text>
</comment>
<dbReference type="GO" id="GO:0008757">
    <property type="term" value="F:S-adenosylmethionine-dependent methyltransferase activity"/>
    <property type="evidence" value="ECO:0007669"/>
    <property type="project" value="InterPro"/>
</dbReference>
<dbReference type="Pfam" id="PF08241">
    <property type="entry name" value="Methyltransf_11"/>
    <property type="match status" value="1"/>
</dbReference>
<keyword evidence="6" id="KW-1185">Reference proteome</keyword>
<evidence type="ECO:0000313" key="6">
    <source>
        <dbReference type="Proteomes" id="UP000243579"/>
    </source>
</evidence>
<dbReference type="OrthoDB" id="3647at2759"/>
<dbReference type="PANTHER" id="PTHR44942">
    <property type="entry name" value="METHYLTRANSF_11 DOMAIN-CONTAINING PROTEIN"/>
    <property type="match status" value="1"/>
</dbReference>
<evidence type="ECO:0000313" key="5">
    <source>
        <dbReference type="EMBL" id="OQS01220.1"/>
    </source>
</evidence>
<dbReference type="AlphaFoldDB" id="A0A1V9ZTW5"/>
<dbReference type="Gene3D" id="3.40.50.150">
    <property type="entry name" value="Vaccinia Virus protein VP39"/>
    <property type="match status" value="1"/>
</dbReference>
<dbReference type="InterPro" id="IPR051052">
    <property type="entry name" value="Diverse_substrate_MTase"/>
</dbReference>
<gene>
    <name evidence="5" type="ORF">ACHHYP_01755</name>
</gene>
<reference evidence="5 6" key="1">
    <citation type="journal article" date="2014" name="Genome Biol. Evol.">
        <title>The secreted proteins of Achlya hypogyna and Thraustotheca clavata identify the ancestral oomycete secretome and reveal gene acquisitions by horizontal gene transfer.</title>
        <authorList>
            <person name="Misner I."/>
            <person name="Blouin N."/>
            <person name="Leonard G."/>
            <person name="Richards T.A."/>
            <person name="Lane C.E."/>
        </authorList>
    </citation>
    <scope>NUCLEOTIDE SEQUENCE [LARGE SCALE GENOMIC DNA]</scope>
    <source>
        <strain evidence="5 6">ATCC 48635</strain>
    </source>
</reference>
<dbReference type="Gene3D" id="1.25.40.10">
    <property type="entry name" value="Tetratricopeptide repeat domain"/>
    <property type="match status" value="1"/>
</dbReference>
<organism evidence="5 6">
    <name type="scientific">Achlya hypogyna</name>
    <name type="common">Oomycete</name>
    <name type="synonym">Protoachlya hypogyna</name>
    <dbReference type="NCBI Taxonomy" id="1202772"/>
    <lineage>
        <taxon>Eukaryota</taxon>
        <taxon>Sar</taxon>
        <taxon>Stramenopiles</taxon>
        <taxon>Oomycota</taxon>
        <taxon>Saprolegniomycetes</taxon>
        <taxon>Saprolegniales</taxon>
        <taxon>Achlyaceae</taxon>
        <taxon>Achlya</taxon>
    </lineage>
</organism>
<evidence type="ECO:0000256" key="1">
    <source>
        <dbReference type="ARBA" id="ARBA00008361"/>
    </source>
</evidence>
<dbReference type="STRING" id="1202772.A0A1V9ZTW5"/>
<dbReference type="SUPFAM" id="SSF48452">
    <property type="entry name" value="TPR-like"/>
    <property type="match status" value="1"/>
</dbReference>
<dbReference type="InterPro" id="IPR029063">
    <property type="entry name" value="SAM-dependent_MTases_sf"/>
</dbReference>
<evidence type="ECO:0000259" key="4">
    <source>
        <dbReference type="Pfam" id="PF08241"/>
    </source>
</evidence>
<protein>
    <recommendedName>
        <fullName evidence="4">Methyltransferase type 11 domain-containing protein</fullName>
    </recommendedName>
</protein>
<sequence length="465" mass="51365">MEEVQGILAPYFPRPTQARPDAALILVFSASWAKPANDRFLRQLHTVTTKHSTVSCLFLSAELDQSTSGFWLPGPQSFRSTATKTLYRYFDVDSVPQIRIIDARLAPLSPKDLVSCSQQGITLLNQLLAPPSESPRVADAQLLHQMRHNANVMYDEGDFHGAASVFSDVLALAPTCIKSNFNLAVILHTMGQTRLAVAHMLRVVEVEPADATAHSVLRTVFFPAEPALVMRGYAAIVARHPDHLRAAHALAALRGDAKTSEKAYVRAVFDELAESFEDKLVTHLHYKVPWQLLDGVKETTAMETEGATWRMLDLGCGTGLCGRLFKPFLGHIIGVDISPLMVEKTRSLGSYDEVYADDLLPVLAAQATDSLDLILAADVWIYVGDLDDVLRACRRVLKPTGYLAFSIEELSAGEFKLVPSGRFQHSRAYVHRLASELGYRVLLENTIVVRYESSEPIPGVLYVLQ</sequence>
<dbReference type="EMBL" id="JNBR01000013">
    <property type="protein sequence ID" value="OQS01220.1"/>
    <property type="molecule type" value="Genomic_DNA"/>
</dbReference>
<dbReference type="PANTHER" id="PTHR44942:SF4">
    <property type="entry name" value="METHYLTRANSFERASE TYPE 11 DOMAIN-CONTAINING PROTEIN"/>
    <property type="match status" value="1"/>
</dbReference>
<evidence type="ECO:0000256" key="3">
    <source>
        <dbReference type="ARBA" id="ARBA00022679"/>
    </source>
</evidence>
<keyword evidence="3" id="KW-0808">Transferase</keyword>
<proteinExistence type="inferred from homology"/>
<evidence type="ECO:0000256" key="2">
    <source>
        <dbReference type="ARBA" id="ARBA00022603"/>
    </source>
</evidence>
<dbReference type="CDD" id="cd02440">
    <property type="entry name" value="AdoMet_MTases"/>
    <property type="match status" value="1"/>
</dbReference>